<dbReference type="GO" id="GO:0006633">
    <property type="term" value="P:fatty acid biosynthetic process"/>
    <property type="evidence" value="ECO:0007669"/>
    <property type="project" value="InterPro"/>
</dbReference>
<dbReference type="InterPro" id="IPR057737">
    <property type="entry name" value="Condensation_MtbB-like"/>
</dbReference>
<dbReference type="GO" id="GO:0071766">
    <property type="term" value="P:Actinobacterium-type cell wall biogenesis"/>
    <property type="evidence" value="ECO:0007669"/>
    <property type="project" value="UniProtKB-ARBA"/>
</dbReference>
<protein>
    <submittedName>
        <fullName evidence="11">AMP-binding enzyme</fullName>
    </submittedName>
</protein>
<feature type="domain" description="Carrier" evidence="9">
    <location>
        <begin position="608"/>
        <end position="685"/>
    </location>
</feature>
<dbReference type="Gene3D" id="1.10.1200.10">
    <property type="entry name" value="ACP-like"/>
    <property type="match status" value="3"/>
</dbReference>
<dbReference type="Proteomes" id="UP000003676">
    <property type="component" value="Unassembled WGS sequence"/>
</dbReference>
<dbReference type="FunFam" id="3.30.559.10:FF:000023">
    <property type="entry name" value="Non-ribosomal peptide synthetase"/>
    <property type="match status" value="1"/>
</dbReference>
<comment type="cofactor">
    <cofactor evidence="1">
        <name>pantetheine 4'-phosphate</name>
        <dbReference type="ChEBI" id="CHEBI:47942"/>
    </cofactor>
</comment>
<dbReference type="GO" id="GO:0005737">
    <property type="term" value="C:cytoplasm"/>
    <property type="evidence" value="ECO:0007669"/>
    <property type="project" value="TreeGrafter"/>
</dbReference>
<dbReference type="InterPro" id="IPR020806">
    <property type="entry name" value="PKS_PP-bd"/>
</dbReference>
<evidence type="ECO:0000256" key="2">
    <source>
        <dbReference type="ARBA" id="ARBA00006432"/>
    </source>
</evidence>
<dbReference type="SUPFAM" id="SSF53901">
    <property type="entry name" value="Thiolase-like"/>
    <property type="match status" value="1"/>
</dbReference>
<dbReference type="PROSITE" id="PS00012">
    <property type="entry name" value="PHOSPHOPANTETHEINE"/>
    <property type="match status" value="1"/>
</dbReference>
<comment type="similarity">
    <text evidence="2">Belongs to the ATP-dependent AMP-binding enzyme family.</text>
</comment>
<feature type="domain" description="Carrier" evidence="9">
    <location>
        <begin position="1501"/>
        <end position="1576"/>
    </location>
</feature>
<dbReference type="Pfam" id="PF16197">
    <property type="entry name" value="KAsynt_C_assoc"/>
    <property type="match status" value="1"/>
</dbReference>
<dbReference type="InterPro" id="IPR000415">
    <property type="entry name" value="Nitroreductase-like"/>
</dbReference>
<dbReference type="InterPro" id="IPR023213">
    <property type="entry name" value="CAT-like_dom_sf"/>
</dbReference>
<dbReference type="InterPro" id="IPR045851">
    <property type="entry name" value="AMP-bd_C_sf"/>
</dbReference>
<dbReference type="Pfam" id="PF00109">
    <property type="entry name" value="ketoacyl-synt"/>
    <property type="match status" value="1"/>
</dbReference>
<dbReference type="SMART" id="SM00825">
    <property type="entry name" value="PKS_KS"/>
    <property type="match status" value="1"/>
</dbReference>
<dbReference type="SUPFAM" id="SSF47336">
    <property type="entry name" value="ACP-like"/>
    <property type="match status" value="3"/>
</dbReference>
<dbReference type="CDD" id="cd02142">
    <property type="entry name" value="McbC_SagB-like_oxidoreductase"/>
    <property type="match status" value="1"/>
</dbReference>
<feature type="region of interest" description="Disordered" evidence="8">
    <location>
        <begin position="2917"/>
        <end position="2965"/>
    </location>
</feature>
<evidence type="ECO:0000256" key="5">
    <source>
        <dbReference type="ARBA" id="ARBA00022598"/>
    </source>
</evidence>
<dbReference type="InterPro" id="IPR010071">
    <property type="entry name" value="AA_adenyl_dom"/>
</dbReference>
<gene>
    <name evidence="11" type="ORF">DESPIG_00268</name>
</gene>
<dbReference type="eggNOG" id="COG1020">
    <property type="taxonomic scope" value="Bacteria"/>
</dbReference>
<dbReference type="GO" id="GO:0016491">
    <property type="term" value="F:oxidoreductase activity"/>
    <property type="evidence" value="ECO:0007669"/>
    <property type="project" value="InterPro"/>
</dbReference>
<keyword evidence="3" id="KW-0596">Phosphopantetheine</keyword>
<evidence type="ECO:0000259" key="9">
    <source>
        <dbReference type="PROSITE" id="PS50075"/>
    </source>
</evidence>
<dbReference type="Gene3D" id="3.30.559.10">
    <property type="entry name" value="Chloramphenicol acetyltransferase-like domain"/>
    <property type="match status" value="1"/>
</dbReference>
<feature type="domain" description="Ketosynthase family 3 (KS3)" evidence="10">
    <location>
        <begin position="698"/>
        <end position="1117"/>
    </location>
</feature>
<dbReference type="SMART" id="SM00823">
    <property type="entry name" value="PKS_PP"/>
    <property type="match status" value="3"/>
</dbReference>
<sequence length="2965" mass="320779">MATQCPGTTCKTEDDAFVSIIDGIRKKALSHPDSPALSFLPDGKAENAELCSYSRLDMRARAIAAAIQATGQGDGRPVLLMLPPGLEFIAAFFGCLYARAIAVPMTPPGLARMARTFNRLARIVEDSGSRVFITSARLRKAVEELAERVHFADSIRIICLDETDDALSRSWQELPLTAHTPGWLQYTSGSTSSPKGVIITHGNIMANLDSIAGHMRLRENIPTVSWLPPFHDMGLVGGILTPLHLGCLCVTMPPMAFLRQPLCWLRAVTHYRAQLTGGPNFAYDLCCDRIPEDRLRELDLSSLSVCYCGSEPIRLKTIRRFLERFSSAGLDPASFYPCYGLAENTLFTTGCWKNDGDFAVFLDKQEYAAGRIRFLQEQHADAMPLLSCGTAGRNNDVRIVDPQTCREVEEKELGEIWIRGTCVSPGYWEQPEATKTVLHAVLAGSGEGPFLRTGDMGFMSGGHLFVSGRCKEMIILNGRNFFPQDLEECVLQNVPGLEQNGAAAFGIDSDAGERLVMVFETRLPATAHEATLAAIRRSLSEEFDISPCAVVLCKRHGVPKTTSGKIQQSLCRHLYLHGELPVLAEWREEPRAGAPAWNRPPQEQDAPASREAWQNWLRDGLSARLGLSPDSVGLHTPFSSLGMGSATAVALTGELQQACGRPLPATLFYDHADIASLASFMAGDLSDEAPLPAHCAGQQAVAIIGMACRLPGADSPEALEALLFGGKDAITRRDPAHRDGTAAPEDGDRAVWGGFLDDISAFDAALFGISPREAVEIDPQQRLLLEVSWQALERAGIAPDSLRRSRTGVFTGISSSDYENRRLQCGQSLNAYVGTGNAHSIAANRLSYFYGFEGPSMAVDSACSSSLLALHLACRSLRDGECETALACGVNILAGSEGQDIFTDAHLMAPDGRCKTFSADADGYVRAEGCVVLVLKTLERALNDQDPILGIVRGSAVNQDGRSNGLTAPSRRAQARLLREALHNAGLTAADIDGIEAHGTGTPLGDPIEFGAISDVYSGSREADRPLLVSSIKTNVGHLEAAAGLAGVCRVLISLQAAAIPPHLHLKRLNPEIRPDGIPAAIPVATTPWPRTPGRPRRAGVSSFGFGGTNVHVILEEAPLTDAPSGTLPGPLPVLPLAAASEGQLRELAADYREYLARAPEREMADACLTCGTGRASLPCRAALAGPDIVRGLEQLASGMPVPFMGHVPDSAPHRPVVFFLDSMTGCPDASLPDVPPLASARTALLEQLPSGTETDGQARAFLDLMATAEAWRRMLGEPAAILCTPATVSVAACLAGHLDPEEGLALYRALENDGAPIPQFKVRAPEAGTVSLPLFNLGSSRLISAEEARDPAFWRAYAPTTGAPEEAHAIAQARRLAPSADILAMRPGDLPDGNTADTPLLLPAFAPDAAATPQHMAAVLACCWTRGTNVRWAAVHAGSAARRIPLPTYPFARERFWFGGTDMTDAPAALPARRSPAPLEIPDVSCVMQETARADRLDDAELLALLSREARAVLRLPENVSLSPETPLVRAGFDSLLFMELAQRLSRRLGMTLPPALLMETATLAALRERLCLQGQTAPAPQEMTDIVARPEDRHLPFPLTDVQHAYWIGRDGSMTLGGVSCSNYVEADFTGLDVPRLEKALDALVRRHDMLRCVITPDGRQRVLPAVPACRIPLEDLSALAEEEKEHVLRQKREQLSHKVLPTDKAPLLEITASRLDAATVRLHVKLDLLVADAYSFGILMQDLAAWYADPGMEKSPLALSFRDCVLAAEAEKDTPAWQADREYWLQRLPFLPAGPELPLARTPQSLGTPRFHRRTAMLDAARWARLKEMGRAQGLTPSGLLLAAFSLVLSRWTAQPHFCLMLTTFDRRYRHEEMGAVVGDFTRLLLLEVQREKGATFLEHATALGRQLIRDMGHSRFSAVDVLRELAKDHGEDMTSSRSAVVFTSALPLSGDDPFAAADGLGAKLAYAVSQTPQVWLDHQVCEYRGQLVYTWDAVEDLFPSGMLDAMFTVYGDFLTALCEDAALWQQPVPLHRLPASQADVRHAANATEAAIPPRTLFAPFLDHASRDGAPAAVIGEGVSLSRAEAESISRLLGNGLRSRGLRPGEIVAVMMEKGWEQVVAVMGILRAGGAYLPVSPSLPDKRIAYMFKDAGVRFCFVQPGLEARAEACGSEAVPVLRAFPEQAAPAAAPLPDTDVSPEGLAYVIYTSGSTGLPKGVMVSHAAAHNTLADLGQRLDLGPRDRVIALASLSFDLSVFDLFGVTAAGGAVVIPAPGQERDPAAWCRLMREQGVTVWNSTPSLMQLLLDYLDDHPEDRPERLRLALLSGDWIPLAMPDRMHALWPDMTVAALGGATEAAIWSNIQIVDRIPAEWHSIPYGRPLANQGYLVLDQDLSPCPDLVAGDLYITGAGLARGYLNDPSKTAAAFFRHPRSGQALYRTGDLGRYWPDGTLEFLGRKDSQVKINGFRIELGEVERALNALPGVGNAAVIALRSDKGDRLAGFVSPAPQAVMPAPSDESPEAREARYRSMRDVGITLVDDVERLAYKQAGHNLRKDLDSLPRIGLATEDEATSLSLFSRRISSRRFTEAPMEREAFERLLGCLRGLDIPQWPVVRHRYGSAGWTYAVQVYVLVRPGRIRELDGGCYYYHPLENALVRMADAPEDAATVFPGHNADIFSHSAFALFLVADMEAIRPLYGDRSEEFVLIEAGLMSQLLEETAMELRAGLCQIGALDFDRLRGSFSLGAGQRYLHCLTGGAVTREPGWDFTRALAESLPHQAAAGGLSPEDLQGLLRQWLPDYMVPQTLTVIDAIPLTANGKVDRRQLAALGAGPAAGPACVHPEGETEEQLTAIIRDMLGKETVSVLDNFFDLGATSLQLVLFQRRISELLHRQVAITDIFAHPNIRDLAAFLAPQGGEDSAEDAMSMAGRRARLRRQMRRPGPAHAVTPRNLGPQDSLPGTESNS</sequence>
<feature type="domain" description="Carrier" evidence="9">
    <location>
        <begin position="2841"/>
        <end position="2916"/>
    </location>
</feature>
<dbReference type="PANTHER" id="PTHR45527">
    <property type="entry name" value="NONRIBOSOMAL PEPTIDE SYNTHETASE"/>
    <property type="match status" value="1"/>
</dbReference>
<dbReference type="InterPro" id="IPR001242">
    <property type="entry name" value="Condensation_dom"/>
</dbReference>
<dbReference type="Gene3D" id="3.30.559.30">
    <property type="entry name" value="Nonribosomal peptide synthetase, condensation domain"/>
    <property type="match status" value="1"/>
</dbReference>
<dbReference type="GO" id="GO:0031177">
    <property type="term" value="F:phosphopantetheine binding"/>
    <property type="evidence" value="ECO:0007669"/>
    <property type="project" value="InterPro"/>
</dbReference>
<dbReference type="CDD" id="cd05931">
    <property type="entry name" value="FAAL"/>
    <property type="match status" value="1"/>
</dbReference>
<dbReference type="InterPro" id="IPR016039">
    <property type="entry name" value="Thiolase-like"/>
</dbReference>
<dbReference type="InterPro" id="IPR020845">
    <property type="entry name" value="AMP-binding_CS"/>
</dbReference>
<organism evidence="11 12">
    <name type="scientific">Desulfovibrio piger ATCC 29098</name>
    <dbReference type="NCBI Taxonomy" id="411464"/>
    <lineage>
        <taxon>Bacteria</taxon>
        <taxon>Pseudomonadati</taxon>
        <taxon>Thermodesulfobacteriota</taxon>
        <taxon>Desulfovibrionia</taxon>
        <taxon>Desulfovibrionales</taxon>
        <taxon>Desulfovibrionaceae</taxon>
        <taxon>Desulfovibrio</taxon>
    </lineage>
</organism>
<comment type="function">
    <text evidence="7">Involved in production of the polyketide antibiotic thailandamide.</text>
</comment>
<dbReference type="InterPro" id="IPR042099">
    <property type="entry name" value="ANL_N_sf"/>
</dbReference>
<dbReference type="PANTHER" id="PTHR45527:SF10">
    <property type="entry name" value="PYOCHELIN SYNTHASE PCHF"/>
    <property type="match status" value="1"/>
</dbReference>
<dbReference type="InterPro" id="IPR020841">
    <property type="entry name" value="PKS_Beta-ketoAc_synthase_dom"/>
</dbReference>
<keyword evidence="4" id="KW-0597">Phosphoprotein</keyword>
<dbReference type="OrthoDB" id="5349841at2"/>
<dbReference type="InterPro" id="IPR032821">
    <property type="entry name" value="PKS_assoc"/>
</dbReference>
<evidence type="ECO:0000256" key="8">
    <source>
        <dbReference type="SAM" id="MobiDB-lite"/>
    </source>
</evidence>
<dbReference type="FunFam" id="3.40.50.12780:FF:000012">
    <property type="entry name" value="Non-ribosomal peptide synthetase"/>
    <property type="match status" value="1"/>
</dbReference>
<dbReference type="PROSITE" id="PS52004">
    <property type="entry name" value="KS3_2"/>
    <property type="match status" value="1"/>
</dbReference>
<dbReference type="FunFam" id="3.40.50.12780:FF:000013">
    <property type="entry name" value="Long-chain-fatty-acid--AMP ligase FadD32"/>
    <property type="match status" value="1"/>
</dbReference>
<dbReference type="FunFam" id="3.30.559.30:FF:000006">
    <property type="entry name" value="Yersiniabactin polyketide/non-ribosomal peptide synthetase"/>
    <property type="match status" value="1"/>
</dbReference>
<dbReference type="InterPro" id="IPR036736">
    <property type="entry name" value="ACP-like_sf"/>
</dbReference>
<dbReference type="GO" id="GO:0043041">
    <property type="term" value="P:amino acid activation for nonribosomal peptide biosynthetic process"/>
    <property type="evidence" value="ECO:0007669"/>
    <property type="project" value="TreeGrafter"/>
</dbReference>
<dbReference type="NCBIfam" id="TIGR01733">
    <property type="entry name" value="AA-adenyl-dom"/>
    <property type="match status" value="1"/>
</dbReference>
<dbReference type="FunFam" id="3.40.47.10:FF:000019">
    <property type="entry name" value="Polyketide synthase type I"/>
    <property type="match status" value="1"/>
</dbReference>
<dbReference type="Pfam" id="PF00550">
    <property type="entry name" value="PP-binding"/>
    <property type="match status" value="3"/>
</dbReference>
<dbReference type="GO" id="GO:0004315">
    <property type="term" value="F:3-oxoacyl-[acyl-carrier-protein] synthase activity"/>
    <property type="evidence" value="ECO:0007669"/>
    <property type="project" value="InterPro"/>
</dbReference>
<dbReference type="InterPro" id="IPR014030">
    <property type="entry name" value="Ketoacyl_synth_N"/>
</dbReference>
<dbReference type="PROSITE" id="PS50075">
    <property type="entry name" value="CARRIER"/>
    <property type="match status" value="3"/>
</dbReference>
<dbReference type="Pfam" id="PF00501">
    <property type="entry name" value="AMP-binding"/>
    <property type="match status" value="2"/>
</dbReference>
<comment type="caution">
    <text evidence="11">The sequence shown here is derived from an EMBL/GenBank/DDBJ whole genome shotgun (WGS) entry which is preliminary data.</text>
</comment>
<evidence type="ECO:0000313" key="12">
    <source>
        <dbReference type="Proteomes" id="UP000003676"/>
    </source>
</evidence>
<dbReference type="InterPro" id="IPR040097">
    <property type="entry name" value="FAAL/FAAC"/>
</dbReference>
<dbReference type="HOGENOM" id="CLU_226241_0_0_7"/>
<evidence type="ECO:0000256" key="6">
    <source>
        <dbReference type="ARBA" id="ARBA00022679"/>
    </source>
</evidence>
<proteinExistence type="inferred from homology"/>
<reference evidence="11 12" key="1">
    <citation type="submission" date="2008-10" db="EMBL/GenBank/DDBJ databases">
        <title>Draft genome sequence of Desulvovibrio piger (ATCC 29098).</title>
        <authorList>
            <person name="Sudarsanam P."/>
            <person name="Ley R."/>
            <person name="Guruge J."/>
            <person name="Turnbaugh P.J."/>
            <person name="Mahowald M."/>
            <person name="Liep D."/>
            <person name="Gordon J."/>
        </authorList>
    </citation>
    <scope>NUCLEOTIDE SEQUENCE [LARGE SCALE GENOMIC DNA]</scope>
    <source>
        <strain evidence="11 12">ATCC 29098</strain>
    </source>
</reference>
<keyword evidence="6" id="KW-0808">Transferase</keyword>
<dbReference type="Pfam" id="PF02801">
    <property type="entry name" value="Ketoacyl-synt_C"/>
    <property type="match status" value="1"/>
</dbReference>
<dbReference type="EMBL" id="ABXU01000011">
    <property type="protein sequence ID" value="EEB34803.1"/>
    <property type="molecule type" value="Genomic_DNA"/>
</dbReference>
<evidence type="ECO:0000256" key="1">
    <source>
        <dbReference type="ARBA" id="ARBA00001957"/>
    </source>
</evidence>
<dbReference type="Gene3D" id="3.40.50.12780">
    <property type="entry name" value="N-terminal domain of ligase-like"/>
    <property type="match status" value="1"/>
</dbReference>
<evidence type="ECO:0000256" key="7">
    <source>
        <dbReference type="ARBA" id="ARBA00054155"/>
    </source>
</evidence>
<dbReference type="SUPFAM" id="SSF56801">
    <property type="entry name" value="Acetyl-CoA synthetase-like"/>
    <property type="match status" value="2"/>
</dbReference>
<dbReference type="Pfam" id="PF00668">
    <property type="entry name" value="Condensation"/>
    <property type="match status" value="1"/>
</dbReference>
<dbReference type="InterPro" id="IPR014031">
    <property type="entry name" value="Ketoacyl_synth_C"/>
</dbReference>
<dbReference type="Gene3D" id="3.30.70.3290">
    <property type="match status" value="2"/>
</dbReference>
<dbReference type="PROSITE" id="PS00455">
    <property type="entry name" value="AMP_BINDING"/>
    <property type="match status" value="2"/>
</dbReference>
<reference evidence="11 12" key="2">
    <citation type="submission" date="2008-10" db="EMBL/GenBank/DDBJ databases">
        <authorList>
            <person name="Fulton L."/>
            <person name="Clifton S."/>
            <person name="Fulton B."/>
            <person name="Xu J."/>
            <person name="Minx P."/>
            <person name="Pepin K.H."/>
            <person name="Johnson M."/>
            <person name="Bhonagiri V."/>
            <person name="Nash W.E."/>
            <person name="Mardis E.R."/>
            <person name="Wilson R.K."/>
        </authorList>
    </citation>
    <scope>NUCLEOTIDE SEQUENCE [LARGE SCALE GENOMIC DNA]</scope>
    <source>
        <strain evidence="11 12">ATCC 29098</strain>
    </source>
</reference>
<dbReference type="RefSeq" id="WP_006003920.1">
    <property type="nucleotide sequence ID" value="NZ_DS996351.1"/>
</dbReference>
<dbReference type="CDD" id="cd19535">
    <property type="entry name" value="Cyc_NRPS"/>
    <property type="match status" value="1"/>
</dbReference>
<dbReference type="InterPro" id="IPR009081">
    <property type="entry name" value="PP-bd_ACP"/>
</dbReference>
<dbReference type="CDD" id="cd00833">
    <property type="entry name" value="PKS"/>
    <property type="match status" value="1"/>
</dbReference>
<evidence type="ECO:0000259" key="10">
    <source>
        <dbReference type="PROSITE" id="PS52004"/>
    </source>
</evidence>
<dbReference type="Gene3D" id="3.40.50.980">
    <property type="match status" value="2"/>
</dbReference>
<accession>B6WQE8</accession>
<dbReference type="InterPro" id="IPR000873">
    <property type="entry name" value="AMP-dep_synth/lig_dom"/>
</dbReference>
<dbReference type="Gene3D" id="2.30.38.10">
    <property type="entry name" value="Luciferase, Domain 3"/>
    <property type="match status" value="1"/>
</dbReference>
<dbReference type="eggNOG" id="COG0318">
    <property type="taxonomic scope" value="Bacteria"/>
</dbReference>
<feature type="compositionally biased region" description="Basic residues" evidence="8">
    <location>
        <begin position="2930"/>
        <end position="2939"/>
    </location>
</feature>
<dbReference type="Gene3D" id="3.30.300.30">
    <property type="match status" value="3"/>
</dbReference>
<dbReference type="SUPFAM" id="SSF55469">
    <property type="entry name" value="FMN-dependent nitroreductase-like"/>
    <property type="match status" value="1"/>
</dbReference>
<dbReference type="GO" id="GO:0044550">
    <property type="term" value="P:secondary metabolite biosynthetic process"/>
    <property type="evidence" value="ECO:0007669"/>
    <property type="project" value="TreeGrafter"/>
</dbReference>
<evidence type="ECO:0000256" key="3">
    <source>
        <dbReference type="ARBA" id="ARBA00022450"/>
    </source>
</evidence>
<dbReference type="eggNOG" id="COG3321">
    <property type="taxonomic scope" value="Bacteria"/>
</dbReference>
<evidence type="ECO:0000313" key="11">
    <source>
        <dbReference type="EMBL" id="EEB34803.1"/>
    </source>
</evidence>
<dbReference type="Pfam" id="PF00881">
    <property type="entry name" value="Nitroreductase"/>
    <property type="match status" value="1"/>
</dbReference>
<dbReference type="InterPro" id="IPR018201">
    <property type="entry name" value="Ketoacyl_synth_AS"/>
</dbReference>
<dbReference type="Gene3D" id="3.40.47.10">
    <property type="match status" value="1"/>
</dbReference>
<dbReference type="GO" id="GO:0016874">
    <property type="term" value="F:ligase activity"/>
    <property type="evidence" value="ECO:0007669"/>
    <property type="project" value="UniProtKB-KW"/>
</dbReference>
<evidence type="ECO:0000256" key="4">
    <source>
        <dbReference type="ARBA" id="ARBA00022553"/>
    </source>
</evidence>
<dbReference type="SMART" id="SM01294">
    <property type="entry name" value="PKS_PP_betabranch"/>
    <property type="match status" value="1"/>
</dbReference>
<dbReference type="Gene3D" id="3.40.109.10">
    <property type="entry name" value="NADH Oxidase"/>
    <property type="match status" value="1"/>
</dbReference>
<dbReference type="SUPFAM" id="SSF52777">
    <property type="entry name" value="CoA-dependent acyltransferases"/>
    <property type="match status" value="2"/>
</dbReference>
<name>B6WQE8_9BACT</name>
<dbReference type="InterPro" id="IPR029479">
    <property type="entry name" value="Nitroreductase"/>
</dbReference>
<keyword evidence="5" id="KW-0436">Ligase</keyword>
<dbReference type="InterPro" id="IPR006162">
    <property type="entry name" value="Ppantetheine_attach_site"/>
</dbReference>
<dbReference type="PROSITE" id="PS00606">
    <property type="entry name" value="KS3_1"/>
    <property type="match status" value="1"/>
</dbReference>